<accession>A0A8H7SER7</accession>
<protein>
    <submittedName>
        <fullName evidence="1">Uncharacterized protein</fullName>
    </submittedName>
</protein>
<reference evidence="1 2" key="1">
    <citation type="submission" date="2020-12" db="EMBL/GenBank/DDBJ databases">
        <title>Metabolic potential, ecology and presence of endohyphal bacteria is reflected in genomic diversity of Mucoromycotina.</title>
        <authorList>
            <person name="Muszewska A."/>
            <person name="Okrasinska A."/>
            <person name="Steczkiewicz K."/>
            <person name="Drgas O."/>
            <person name="Orlowska M."/>
            <person name="Perlinska-Lenart U."/>
            <person name="Aleksandrzak-Piekarczyk T."/>
            <person name="Szatraj K."/>
            <person name="Zielenkiewicz U."/>
            <person name="Pilsyk S."/>
            <person name="Malc E."/>
            <person name="Mieczkowski P."/>
            <person name="Kruszewska J.S."/>
            <person name="Biernat P."/>
            <person name="Pawlowska J."/>
        </authorList>
    </citation>
    <scope>NUCLEOTIDE SEQUENCE [LARGE SCALE GENOMIC DNA]</scope>
    <source>
        <strain evidence="1 2">CBS 142.35</strain>
    </source>
</reference>
<evidence type="ECO:0000313" key="1">
    <source>
        <dbReference type="EMBL" id="KAG2228280.1"/>
    </source>
</evidence>
<gene>
    <name evidence="1" type="ORF">INT45_011072</name>
</gene>
<dbReference type="Proteomes" id="UP000646827">
    <property type="component" value="Unassembled WGS sequence"/>
</dbReference>
<keyword evidence="2" id="KW-1185">Reference proteome</keyword>
<dbReference type="AlphaFoldDB" id="A0A8H7SER7"/>
<sequence>MNKKLYDDLCTALKSNIQRKEFSEIFDEELKQVDNVLNSSESNMLKAGSRNITRCSTIGTGRTDRLDFLSDILISVIRDIYQAGVDLSHSETIMNELVTWPSLKFALYAISGDTQRLTFFPGEEQLLSMTKQLKNNNTQYDERLCYKSDAVLRCLDKKTRGGNMELVLLETSNSYDDTTKKKVNFDFHKGMFGTVAMLKTIADRYNYASFDSFKKLKLYFIHAHTKHLRLWSISCPVPNLFVINREDKCSIPKKKKRHKTAYEFDDDTTAEYISIVDAQKICVTSFKKENIYYEIAVREGDLHSCT</sequence>
<proteinExistence type="predicted"/>
<dbReference type="EMBL" id="JAEPRB010000001">
    <property type="protein sequence ID" value="KAG2228280.1"/>
    <property type="molecule type" value="Genomic_DNA"/>
</dbReference>
<dbReference type="OrthoDB" id="2279273at2759"/>
<organism evidence="1 2">
    <name type="scientific">Circinella minor</name>
    <dbReference type="NCBI Taxonomy" id="1195481"/>
    <lineage>
        <taxon>Eukaryota</taxon>
        <taxon>Fungi</taxon>
        <taxon>Fungi incertae sedis</taxon>
        <taxon>Mucoromycota</taxon>
        <taxon>Mucoromycotina</taxon>
        <taxon>Mucoromycetes</taxon>
        <taxon>Mucorales</taxon>
        <taxon>Lichtheimiaceae</taxon>
        <taxon>Circinella</taxon>
    </lineage>
</organism>
<comment type="caution">
    <text evidence="1">The sequence shown here is derived from an EMBL/GenBank/DDBJ whole genome shotgun (WGS) entry which is preliminary data.</text>
</comment>
<evidence type="ECO:0000313" key="2">
    <source>
        <dbReference type="Proteomes" id="UP000646827"/>
    </source>
</evidence>
<name>A0A8H7SER7_9FUNG</name>